<dbReference type="PROSITE" id="PS50005">
    <property type="entry name" value="TPR"/>
    <property type="match status" value="1"/>
</dbReference>
<dbReference type="InterPro" id="IPR019734">
    <property type="entry name" value="TPR_rpt"/>
</dbReference>
<gene>
    <name evidence="3" type="ORF">D6D19_00624</name>
</gene>
<dbReference type="PANTHER" id="PTHR47643:SF2">
    <property type="entry name" value="TPR DOMAIN PROTEIN (AFU_ORTHOLOGUE AFUA_5G12710)"/>
    <property type="match status" value="1"/>
</dbReference>
<comment type="caution">
    <text evidence="3">The sequence shown here is derived from an EMBL/GenBank/DDBJ whole genome shotgun (WGS) entry which is preliminary data.</text>
</comment>
<name>A0A4S9AK94_AURPU</name>
<dbReference type="CDD" id="cd20071">
    <property type="entry name" value="SET_SMYD"/>
    <property type="match status" value="1"/>
</dbReference>
<dbReference type="SMART" id="SM00028">
    <property type="entry name" value="TPR"/>
    <property type="match status" value="2"/>
</dbReference>
<dbReference type="AlphaFoldDB" id="A0A4S9AK94"/>
<protein>
    <submittedName>
        <fullName evidence="3">SET domain-containing protein</fullName>
    </submittedName>
</protein>
<evidence type="ECO:0000259" key="2">
    <source>
        <dbReference type="PROSITE" id="PS50280"/>
    </source>
</evidence>
<feature type="domain" description="SET" evidence="2">
    <location>
        <begin position="443"/>
        <end position="633"/>
    </location>
</feature>
<dbReference type="Proteomes" id="UP000308802">
    <property type="component" value="Unassembled WGS sequence"/>
</dbReference>
<sequence length="834" mass="94385">MAFAWIIRYRPQSIGFPMSESLVRPLHRAFRQVPWSRSDSVDSKEFPKHLPFVSNVTNRSIDAIFWSLCISFSTHSSVRTQRQHLHLSIQMESQKMAYQMAKARKGQPRNTAHEKDDIIGYYADEDQTALIERAKDTNQVMSLCEPYPPCLKSYTELRKASSERLMALRFVLTFFQIYLKDLKVQTHHTGSVLLVRTIGHPQKLSVILPLTNGVQDETTDVERLNVLFKGTVKDRTLLAKGNILLIKEPFFEEAGDNHYIRVDNPSNLVLLADDHVAVPQLWQSRDNYSALHWKLKGNAALKKEKFLEAIRCYERGLSFVVTDDTALKNDLHRNLSAAALQATQYDLAKTQALLSISSDDDSDLHDDKALLRAGTASYKLGDFCTAKSMFERLLNISPSYEPGIQILEHTKDRLTEGKTGQYEFGAMTIAAKNDFGEYGSFLRRTDIRPSKIAGRGLFATEDIRCGEIVLCEKAFTAEPRPKSGPSKPAEMMDLHNNSKHIGSYAALFSATVRKIVDNPSLAHILDLHTDGTRESQKTIPLVDGLPAVDIFRVHSLLKRNVFSFGKHAIVNTPPAELNKIHETGADAVGLWYQVSHINHSCIANCHRNFIGDMMIVRANFDIPKNTEITLAYIEHSPLPSVQQEEFQMNWGFQCTCNLCISEQYITPNTKMYKHLVDAAATFKRWKTHPATATEVIKKAQELVDTITPLYPEYEKLPRLGVTDHHTMLMLIYKSKEQFDLMALNARQVIRDLGFILSVNGNDINMDRTNGIPEIHVVWALLFLSADTFEKGNSVLALGYCDLAEEIYTILNGTKIGFEEMQKQLDEIVFSMQLA</sequence>
<dbReference type="PROSITE" id="PS50280">
    <property type="entry name" value="SET"/>
    <property type="match status" value="1"/>
</dbReference>
<dbReference type="SMART" id="SM00317">
    <property type="entry name" value="SET"/>
    <property type="match status" value="1"/>
</dbReference>
<dbReference type="Gene3D" id="2.170.270.10">
    <property type="entry name" value="SET domain"/>
    <property type="match status" value="1"/>
</dbReference>
<evidence type="ECO:0000313" key="4">
    <source>
        <dbReference type="Proteomes" id="UP000308802"/>
    </source>
</evidence>
<dbReference type="Pfam" id="PF00856">
    <property type="entry name" value="SET"/>
    <property type="match status" value="1"/>
</dbReference>
<dbReference type="InterPro" id="IPR046341">
    <property type="entry name" value="SET_dom_sf"/>
</dbReference>
<evidence type="ECO:0000313" key="3">
    <source>
        <dbReference type="EMBL" id="THW80182.1"/>
    </source>
</evidence>
<dbReference type="InterPro" id="IPR053209">
    <property type="entry name" value="Gramillin-biosynth_MTr"/>
</dbReference>
<proteinExistence type="predicted"/>
<accession>A0A4S9AK94</accession>
<organism evidence="3 4">
    <name type="scientific">Aureobasidium pullulans</name>
    <name type="common">Black yeast</name>
    <name type="synonym">Pullularia pullulans</name>
    <dbReference type="NCBI Taxonomy" id="5580"/>
    <lineage>
        <taxon>Eukaryota</taxon>
        <taxon>Fungi</taxon>
        <taxon>Dikarya</taxon>
        <taxon>Ascomycota</taxon>
        <taxon>Pezizomycotina</taxon>
        <taxon>Dothideomycetes</taxon>
        <taxon>Dothideomycetidae</taxon>
        <taxon>Dothideales</taxon>
        <taxon>Saccotheciaceae</taxon>
        <taxon>Aureobasidium</taxon>
    </lineage>
</organism>
<dbReference type="Gene3D" id="1.25.40.10">
    <property type="entry name" value="Tetratricopeptide repeat domain"/>
    <property type="match status" value="1"/>
</dbReference>
<reference evidence="3 4" key="1">
    <citation type="submission" date="2018-10" db="EMBL/GenBank/DDBJ databases">
        <title>Fifty Aureobasidium pullulans genomes reveal a recombining polyextremotolerant generalist.</title>
        <authorList>
            <person name="Gostincar C."/>
            <person name="Turk M."/>
            <person name="Zajc J."/>
            <person name="Gunde-Cimerman N."/>
        </authorList>
    </citation>
    <scope>NUCLEOTIDE SEQUENCE [LARGE SCALE GENOMIC DNA]</scope>
    <source>
        <strain evidence="3 4">EXF-10659</strain>
    </source>
</reference>
<dbReference type="SUPFAM" id="SSF82199">
    <property type="entry name" value="SET domain"/>
    <property type="match status" value="1"/>
</dbReference>
<dbReference type="InterPro" id="IPR001214">
    <property type="entry name" value="SET_dom"/>
</dbReference>
<dbReference type="PANTHER" id="PTHR47643">
    <property type="entry name" value="TPR DOMAIN PROTEIN (AFU_ORTHOLOGUE AFUA_5G12710)"/>
    <property type="match status" value="1"/>
</dbReference>
<feature type="repeat" description="TPR" evidence="1">
    <location>
        <begin position="367"/>
        <end position="400"/>
    </location>
</feature>
<dbReference type="EMBL" id="QZAO01000008">
    <property type="protein sequence ID" value="THW80182.1"/>
    <property type="molecule type" value="Genomic_DNA"/>
</dbReference>
<keyword evidence="1" id="KW-0802">TPR repeat</keyword>
<dbReference type="InterPro" id="IPR011990">
    <property type="entry name" value="TPR-like_helical_dom_sf"/>
</dbReference>
<dbReference type="SUPFAM" id="SSF48452">
    <property type="entry name" value="TPR-like"/>
    <property type="match status" value="1"/>
</dbReference>
<evidence type="ECO:0000256" key="1">
    <source>
        <dbReference type="PROSITE-ProRule" id="PRU00339"/>
    </source>
</evidence>